<accession>A0AAV2EX54</accession>
<gene>
    <name evidence="1" type="ORF">LTRI10_LOCUS31131</name>
</gene>
<organism evidence="1 2">
    <name type="scientific">Linum trigynum</name>
    <dbReference type="NCBI Taxonomy" id="586398"/>
    <lineage>
        <taxon>Eukaryota</taxon>
        <taxon>Viridiplantae</taxon>
        <taxon>Streptophyta</taxon>
        <taxon>Embryophyta</taxon>
        <taxon>Tracheophyta</taxon>
        <taxon>Spermatophyta</taxon>
        <taxon>Magnoliopsida</taxon>
        <taxon>eudicotyledons</taxon>
        <taxon>Gunneridae</taxon>
        <taxon>Pentapetalae</taxon>
        <taxon>rosids</taxon>
        <taxon>fabids</taxon>
        <taxon>Malpighiales</taxon>
        <taxon>Linaceae</taxon>
        <taxon>Linum</taxon>
    </lineage>
</organism>
<dbReference type="AlphaFoldDB" id="A0AAV2EX54"/>
<name>A0AAV2EX54_9ROSI</name>
<dbReference type="Proteomes" id="UP001497516">
    <property type="component" value="Chromosome 5"/>
</dbReference>
<proteinExistence type="predicted"/>
<evidence type="ECO:0000313" key="2">
    <source>
        <dbReference type="Proteomes" id="UP001497516"/>
    </source>
</evidence>
<dbReference type="EMBL" id="OZ034818">
    <property type="protein sequence ID" value="CAL1390337.1"/>
    <property type="molecule type" value="Genomic_DNA"/>
</dbReference>
<keyword evidence="2" id="KW-1185">Reference proteome</keyword>
<evidence type="ECO:0000313" key="1">
    <source>
        <dbReference type="EMBL" id="CAL1390337.1"/>
    </source>
</evidence>
<protein>
    <submittedName>
        <fullName evidence="1">Uncharacterized protein</fullName>
    </submittedName>
</protein>
<sequence length="100" mass="10806">MKRSGSLTWTNAVYSPRETNTVNTPCLFASAIRVAAAFTVAVGCSEVRIVVFFPDPTPHAKPRHSIRAHSPSSRNAVTSPFLTDAVNAPLFHSADPFPQL</sequence>
<reference evidence="1 2" key="1">
    <citation type="submission" date="2024-04" db="EMBL/GenBank/DDBJ databases">
        <authorList>
            <person name="Fracassetti M."/>
        </authorList>
    </citation>
    <scope>NUCLEOTIDE SEQUENCE [LARGE SCALE GENOMIC DNA]</scope>
</reference>